<sequence>MHKNIIIAGVGGQGILTIASIIDLAAMNLGLNVKQAEVHGMSQRGGAVESHLRISSEEIFSDLIPLGKADLILSIEPMEALRYLSFLSPTGVIVTATEPYKNIPDYPDEEKLMETIRESTVYLPVEAGSLAKKAGSPKTFNVVMLGAASPYLGIKAKELEKAIGLFFERKGEEIIDMNIKAFRLGKEYASE</sequence>
<dbReference type="STRING" id="1642647.PSM36_0963"/>
<feature type="domain" description="Pyruvate/ketoisovalerate oxidoreductase catalytic" evidence="2">
    <location>
        <begin position="11"/>
        <end position="186"/>
    </location>
</feature>
<dbReference type="InterPro" id="IPR019752">
    <property type="entry name" value="Pyrv/ketoisovalerate_OxRed_cat"/>
</dbReference>
<evidence type="ECO:0000313" key="3">
    <source>
        <dbReference type="EMBL" id="SCD19789.1"/>
    </source>
</evidence>
<proteinExistence type="predicted"/>
<dbReference type="SUPFAM" id="SSF53323">
    <property type="entry name" value="Pyruvate-ferredoxin oxidoreductase, PFOR, domain III"/>
    <property type="match status" value="1"/>
</dbReference>
<dbReference type="InterPro" id="IPR002869">
    <property type="entry name" value="Pyrv_flavodox_OxRed_cen"/>
</dbReference>
<dbReference type="AlphaFoldDB" id="A0A1R3T0X9"/>
<evidence type="ECO:0000259" key="2">
    <source>
        <dbReference type="Pfam" id="PF01558"/>
    </source>
</evidence>
<name>A0A1R3T0X9_9BACT</name>
<dbReference type="Gene3D" id="3.40.920.10">
    <property type="entry name" value="Pyruvate-ferredoxin oxidoreductase, PFOR, domain III"/>
    <property type="match status" value="1"/>
</dbReference>
<dbReference type="InterPro" id="IPR052198">
    <property type="entry name" value="IorB_Oxidoreductase"/>
</dbReference>
<dbReference type="EMBL" id="LT605205">
    <property type="protein sequence ID" value="SCD19789.1"/>
    <property type="molecule type" value="Genomic_DNA"/>
</dbReference>
<keyword evidence="4" id="KW-1185">Reference proteome</keyword>
<dbReference type="EC" id="1.2.7.8" evidence="3"/>
<evidence type="ECO:0000256" key="1">
    <source>
        <dbReference type="ARBA" id="ARBA00023002"/>
    </source>
</evidence>
<dbReference type="PANTHER" id="PTHR43854">
    <property type="entry name" value="INDOLEPYRUVATE OXIDOREDUCTASE SUBUNIT IORB"/>
    <property type="match status" value="1"/>
</dbReference>
<reference evidence="3 4" key="1">
    <citation type="submission" date="2016-08" db="EMBL/GenBank/DDBJ databases">
        <authorList>
            <person name="Seilhamer J.J."/>
        </authorList>
    </citation>
    <scope>NUCLEOTIDE SEQUENCE [LARGE SCALE GENOMIC DNA]</scope>
    <source>
        <strain evidence="3">M3/6</strain>
    </source>
</reference>
<dbReference type="GO" id="GO:0043805">
    <property type="term" value="F:indolepyruvate ferredoxin oxidoreductase activity"/>
    <property type="evidence" value="ECO:0007669"/>
    <property type="project" value="UniProtKB-EC"/>
</dbReference>
<dbReference type="Proteomes" id="UP000187464">
    <property type="component" value="Chromosome I"/>
</dbReference>
<evidence type="ECO:0000313" key="4">
    <source>
        <dbReference type="Proteomes" id="UP000187464"/>
    </source>
</evidence>
<gene>
    <name evidence="3" type="ORF">PSM36_0963</name>
</gene>
<protein>
    <submittedName>
        <fullName evidence="3">Indolepyruvate oxidoreductase subunit beta</fullName>
        <ecNumber evidence="3">1.2.7.8</ecNumber>
    </submittedName>
</protein>
<keyword evidence="3" id="KW-0670">Pyruvate</keyword>
<dbReference type="RefSeq" id="WP_076929324.1">
    <property type="nucleotide sequence ID" value="NZ_LT605205.1"/>
</dbReference>
<accession>A0A1R3T0X9</accession>
<organism evidence="3 4">
    <name type="scientific">Proteiniphilum saccharofermentans</name>
    <dbReference type="NCBI Taxonomy" id="1642647"/>
    <lineage>
        <taxon>Bacteria</taxon>
        <taxon>Pseudomonadati</taxon>
        <taxon>Bacteroidota</taxon>
        <taxon>Bacteroidia</taxon>
        <taxon>Bacteroidales</taxon>
        <taxon>Dysgonomonadaceae</taxon>
        <taxon>Proteiniphilum</taxon>
    </lineage>
</organism>
<dbReference type="Pfam" id="PF01558">
    <property type="entry name" value="POR"/>
    <property type="match status" value="1"/>
</dbReference>
<keyword evidence="1 3" id="KW-0560">Oxidoreductase</keyword>
<dbReference type="PANTHER" id="PTHR43854:SF1">
    <property type="entry name" value="INDOLEPYRUVATE OXIDOREDUCTASE SUBUNIT IORB"/>
    <property type="match status" value="1"/>
</dbReference>
<dbReference type="KEGG" id="psac:PSM36_0963"/>
<dbReference type="NCBIfam" id="NF005324">
    <property type="entry name" value="PRK06853.1-4"/>
    <property type="match status" value="1"/>
</dbReference>